<feature type="region of interest" description="Disordered" evidence="1">
    <location>
        <begin position="95"/>
        <end position="169"/>
    </location>
</feature>
<gene>
    <name evidence="2" type="ORF">C2845_PM14G12740</name>
</gene>
<dbReference type="AlphaFoldDB" id="A0A3L6PQR3"/>
<dbReference type="OrthoDB" id="720002at2759"/>
<protein>
    <submittedName>
        <fullName evidence="2">Uncharacterized protein</fullName>
    </submittedName>
</protein>
<reference evidence="3" key="1">
    <citation type="journal article" date="2019" name="Nat. Commun.">
        <title>The genome of broomcorn millet.</title>
        <authorList>
            <person name="Zou C."/>
            <person name="Miki D."/>
            <person name="Li D."/>
            <person name="Tang Q."/>
            <person name="Xiao L."/>
            <person name="Rajput S."/>
            <person name="Deng P."/>
            <person name="Jia W."/>
            <person name="Huang R."/>
            <person name="Zhang M."/>
            <person name="Sun Y."/>
            <person name="Hu J."/>
            <person name="Fu X."/>
            <person name="Schnable P.S."/>
            <person name="Li F."/>
            <person name="Zhang H."/>
            <person name="Feng B."/>
            <person name="Zhu X."/>
            <person name="Liu R."/>
            <person name="Schnable J.C."/>
            <person name="Zhu J.-K."/>
            <person name="Zhang H."/>
        </authorList>
    </citation>
    <scope>NUCLEOTIDE SEQUENCE [LARGE SCALE GENOMIC DNA]</scope>
</reference>
<evidence type="ECO:0000256" key="1">
    <source>
        <dbReference type="SAM" id="MobiDB-lite"/>
    </source>
</evidence>
<comment type="caution">
    <text evidence="2">The sequence shown here is derived from an EMBL/GenBank/DDBJ whole genome shotgun (WGS) entry which is preliminary data.</text>
</comment>
<evidence type="ECO:0000313" key="3">
    <source>
        <dbReference type="Proteomes" id="UP000275267"/>
    </source>
</evidence>
<dbReference type="EMBL" id="PQIB02000016">
    <property type="protein sequence ID" value="RLM61002.1"/>
    <property type="molecule type" value="Genomic_DNA"/>
</dbReference>
<proteinExistence type="predicted"/>
<dbReference type="Proteomes" id="UP000275267">
    <property type="component" value="Unassembled WGS sequence"/>
</dbReference>
<name>A0A3L6PQR3_PANMI</name>
<accession>A0A3L6PQR3</accession>
<evidence type="ECO:0000313" key="2">
    <source>
        <dbReference type="EMBL" id="RLM61002.1"/>
    </source>
</evidence>
<sequence length="169" mass="17063">MPTPLEEPPRRRLVFHLRQPGCTSFGIGVIPNTNTSTAAPTGNAGFDPQAGPSNVGDRHAITSFTAANAASGFVKATAVAHPSFTIGMMAAHRGAPPFYDASGPSTAAPAEASVMASPAPASPPSAAGTSSTNAPSPPRPFGHVAATDHRPSIRRGTWSPATLGLSSEN</sequence>
<feature type="compositionally biased region" description="Low complexity" evidence="1">
    <location>
        <begin position="105"/>
        <end position="134"/>
    </location>
</feature>
<organism evidence="2 3">
    <name type="scientific">Panicum miliaceum</name>
    <name type="common">Proso millet</name>
    <name type="synonym">Broomcorn millet</name>
    <dbReference type="NCBI Taxonomy" id="4540"/>
    <lineage>
        <taxon>Eukaryota</taxon>
        <taxon>Viridiplantae</taxon>
        <taxon>Streptophyta</taxon>
        <taxon>Embryophyta</taxon>
        <taxon>Tracheophyta</taxon>
        <taxon>Spermatophyta</taxon>
        <taxon>Magnoliopsida</taxon>
        <taxon>Liliopsida</taxon>
        <taxon>Poales</taxon>
        <taxon>Poaceae</taxon>
        <taxon>PACMAD clade</taxon>
        <taxon>Panicoideae</taxon>
        <taxon>Panicodae</taxon>
        <taxon>Paniceae</taxon>
        <taxon>Panicinae</taxon>
        <taxon>Panicum</taxon>
        <taxon>Panicum sect. Panicum</taxon>
    </lineage>
</organism>
<keyword evidence="3" id="KW-1185">Reference proteome</keyword>